<keyword evidence="10" id="KW-0067">ATP-binding</keyword>
<evidence type="ECO:0000259" key="16">
    <source>
        <dbReference type="PROSITE" id="PS50885"/>
    </source>
</evidence>
<dbReference type="InterPro" id="IPR036890">
    <property type="entry name" value="HATPase_C_sf"/>
</dbReference>
<evidence type="ECO:0000256" key="2">
    <source>
        <dbReference type="ARBA" id="ARBA00004651"/>
    </source>
</evidence>
<dbReference type="SUPFAM" id="SSF55874">
    <property type="entry name" value="ATPase domain of HSP90 chaperone/DNA topoisomerase II/histidine kinase"/>
    <property type="match status" value="1"/>
</dbReference>
<evidence type="ECO:0000256" key="6">
    <source>
        <dbReference type="ARBA" id="ARBA00022679"/>
    </source>
</evidence>
<evidence type="ECO:0000313" key="17">
    <source>
        <dbReference type="EMBL" id="SDI45237.1"/>
    </source>
</evidence>
<dbReference type="InterPro" id="IPR005467">
    <property type="entry name" value="His_kinase_dom"/>
</dbReference>
<evidence type="ECO:0000256" key="4">
    <source>
        <dbReference type="ARBA" id="ARBA00022475"/>
    </source>
</evidence>
<comment type="catalytic activity">
    <reaction evidence="1">
        <text>ATP + protein L-histidine = ADP + protein N-phospho-L-histidine.</text>
        <dbReference type="EC" id="2.7.13.3"/>
    </reaction>
</comment>
<evidence type="ECO:0000256" key="13">
    <source>
        <dbReference type="ARBA" id="ARBA00023136"/>
    </source>
</evidence>
<gene>
    <name evidence="17" type="ORF">SAMN05216192_105218</name>
</gene>
<dbReference type="SMART" id="SM00387">
    <property type="entry name" value="HATPase_c"/>
    <property type="match status" value="1"/>
</dbReference>
<dbReference type="GO" id="GO:0000155">
    <property type="term" value="F:phosphorelay sensor kinase activity"/>
    <property type="evidence" value="ECO:0007669"/>
    <property type="project" value="InterPro"/>
</dbReference>
<dbReference type="InterPro" id="IPR003660">
    <property type="entry name" value="HAMP_dom"/>
</dbReference>
<sequence>MRKRIRELWSSFSYWWGRRSLQSRLVAAYIFIILGPSLLVSVFSFRTINNTYVRDAVDKNNYLLQMEKLHIVNQIEVMERAAQIAYSDSAVRSYLSNESALTLGELVDFNNTTFVNLSRIQLNNPGIEHLRLYSNNESMYEIWPIILREDRVYEEPWYQEALKLEERELWVFQSNDPDVMQRYTNLMTDGQPKVSLLRAISIPAGHHVGMIQVDMMLNNFTPKTYTDVRDNQSQMFIADSGMRLFTRSDNSFTENYTQLEQAITERLKHYGETGEWDIHYKENGSSFMLIHTPLERIGASLINVVSMEDVMKHISQTRNLLIGANIGFIFLVTLIAYVMNAFILKKLRLLTETMKKVRKGETYTGLAIRGGGEVGELAHHFNKLMNTINTLVAQAVHKQALTKEAELRTLHNQIDAHFLYNTLENIKMLAEIEDQRMISDALTWLGGMMRYNFKWTGEYVKLRDEIRHIQNYIEIMNIRFEHPIHLELNIDQVYMEVEVLKMSLQPIVENSVKHAWNTGGDEPEGRSIRIDVTESEGELFILIGDNGCGLTPERLAALHENIYAKEEQGTEFSGKGTAGYKAGGIGLRNVHQRLQLFYGEAYGLELQSEPGQWTTVFMTLPKVLLTGDKR</sequence>
<dbReference type="SMART" id="SM00304">
    <property type="entry name" value="HAMP"/>
    <property type="match status" value="1"/>
</dbReference>
<dbReference type="EC" id="2.7.13.3" evidence="3"/>
<reference evidence="18" key="1">
    <citation type="submission" date="2016-10" db="EMBL/GenBank/DDBJ databases">
        <authorList>
            <person name="Varghese N."/>
            <person name="Submissions S."/>
        </authorList>
    </citation>
    <scope>NUCLEOTIDE SEQUENCE [LARGE SCALE GENOMIC DNA]</scope>
    <source>
        <strain evidence="18">CGMCC 1.11012</strain>
    </source>
</reference>
<evidence type="ECO:0000256" key="3">
    <source>
        <dbReference type="ARBA" id="ARBA00012438"/>
    </source>
</evidence>
<dbReference type="PANTHER" id="PTHR34220:SF11">
    <property type="entry name" value="SENSOR PROTEIN KINASE HPTS"/>
    <property type="match status" value="1"/>
</dbReference>
<dbReference type="Gene3D" id="6.10.340.10">
    <property type="match status" value="1"/>
</dbReference>
<dbReference type="OrthoDB" id="9776552at2"/>
<dbReference type="CDD" id="cd06225">
    <property type="entry name" value="HAMP"/>
    <property type="match status" value="1"/>
</dbReference>
<keyword evidence="11 14" id="KW-1133">Transmembrane helix</keyword>
<name>A0A1G8KPA6_9BACL</name>
<dbReference type="InterPro" id="IPR050640">
    <property type="entry name" value="Bact_2-comp_sensor_kinase"/>
</dbReference>
<proteinExistence type="predicted"/>
<evidence type="ECO:0000313" key="18">
    <source>
        <dbReference type="Proteomes" id="UP000199050"/>
    </source>
</evidence>
<dbReference type="InterPro" id="IPR010559">
    <property type="entry name" value="Sig_transdc_His_kin_internal"/>
</dbReference>
<dbReference type="InterPro" id="IPR003594">
    <property type="entry name" value="HATPase_dom"/>
</dbReference>
<feature type="transmembrane region" description="Helical" evidence="14">
    <location>
        <begin position="21"/>
        <end position="45"/>
    </location>
</feature>
<keyword evidence="12" id="KW-0902">Two-component regulatory system</keyword>
<dbReference type="Gene3D" id="3.30.565.10">
    <property type="entry name" value="Histidine kinase-like ATPase, C-terminal domain"/>
    <property type="match status" value="1"/>
</dbReference>
<dbReference type="EMBL" id="FNDX01000005">
    <property type="protein sequence ID" value="SDI45237.1"/>
    <property type="molecule type" value="Genomic_DNA"/>
</dbReference>
<evidence type="ECO:0000256" key="11">
    <source>
        <dbReference type="ARBA" id="ARBA00022989"/>
    </source>
</evidence>
<dbReference type="GO" id="GO:0005886">
    <property type="term" value="C:plasma membrane"/>
    <property type="evidence" value="ECO:0007669"/>
    <property type="project" value="UniProtKB-SubCell"/>
</dbReference>
<dbReference type="AlphaFoldDB" id="A0A1G8KPA6"/>
<feature type="domain" description="Histidine kinase" evidence="15">
    <location>
        <begin position="376"/>
        <end position="624"/>
    </location>
</feature>
<feature type="transmembrane region" description="Helical" evidence="14">
    <location>
        <begin position="320"/>
        <end position="344"/>
    </location>
</feature>
<evidence type="ECO:0000259" key="15">
    <source>
        <dbReference type="PROSITE" id="PS50109"/>
    </source>
</evidence>
<keyword evidence="6" id="KW-0808">Transferase</keyword>
<dbReference type="RefSeq" id="WP_090713434.1">
    <property type="nucleotide sequence ID" value="NZ_CBCSKY010000002.1"/>
</dbReference>
<keyword evidence="4" id="KW-1003">Cell membrane</keyword>
<protein>
    <recommendedName>
        <fullName evidence="3">histidine kinase</fullName>
        <ecNumber evidence="3">2.7.13.3</ecNumber>
    </recommendedName>
</protein>
<evidence type="ECO:0000256" key="10">
    <source>
        <dbReference type="ARBA" id="ARBA00022840"/>
    </source>
</evidence>
<dbReference type="Pfam" id="PF02518">
    <property type="entry name" value="HATPase_c"/>
    <property type="match status" value="1"/>
</dbReference>
<accession>A0A1G8KPA6</accession>
<keyword evidence="7 14" id="KW-0812">Transmembrane</keyword>
<evidence type="ECO:0000256" key="8">
    <source>
        <dbReference type="ARBA" id="ARBA00022741"/>
    </source>
</evidence>
<evidence type="ECO:0000256" key="9">
    <source>
        <dbReference type="ARBA" id="ARBA00022777"/>
    </source>
</evidence>
<dbReference type="PROSITE" id="PS50885">
    <property type="entry name" value="HAMP"/>
    <property type="match status" value="1"/>
</dbReference>
<dbReference type="Pfam" id="PF06580">
    <property type="entry name" value="His_kinase"/>
    <property type="match status" value="1"/>
</dbReference>
<dbReference type="Proteomes" id="UP000199050">
    <property type="component" value="Unassembled WGS sequence"/>
</dbReference>
<keyword evidence="9 17" id="KW-0418">Kinase</keyword>
<evidence type="ECO:0000256" key="12">
    <source>
        <dbReference type="ARBA" id="ARBA00023012"/>
    </source>
</evidence>
<evidence type="ECO:0000256" key="5">
    <source>
        <dbReference type="ARBA" id="ARBA00022553"/>
    </source>
</evidence>
<evidence type="ECO:0000256" key="1">
    <source>
        <dbReference type="ARBA" id="ARBA00000085"/>
    </source>
</evidence>
<dbReference type="PANTHER" id="PTHR34220">
    <property type="entry name" value="SENSOR HISTIDINE KINASE YPDA"/>
    <property type="match status" value="1"/>
</dbReference>
<dbReference type="SUPFAM" id="SSF158472">
    <property type="entry name" value="HAMP domain-like"/>
    <property type="match status" value="1"/>
</dbReference>
<keyword evidence="13 14" id="KW-0472">Membrane</keyword>
<evidence type="ECO:0000256" key="7">
    <source>
        <dbReference type="ARBA" id="ARBA00022692"/>
    </source>
</evidence>
<comment type="subcellular location">
    <subcellularLocation>
        <location evidence="2">Cell membrane</location>
        <topology evidence="2">Multi-pass membrane protein</topology>
    </subcellularLocation>
</comment>
<keyword evidence="18" id="KW-1185">Reference proteome</keyword>
<feature type="domain" description="HAMP" evidence="16">
    <location>
        <begin position="341"/>
        <end position="393"/>
    </location>
</feature>
<evidence type="ECO:0000256" key="14">
    <source>
        <dbReference type="SAM" id="Phobius"/>
    </source>
</evidence>
<dbReference type="Pfam" id="PF00672">
    <property type="entry name" value="HAMP"/>
    <property type="match status" value="1"/>
</dbReference>
<keyword evidence="5" id="KW-0597">Phosphoprotein</keyword>
<organism evidence="17 18">
    <name type="scientific">Paenibacillus typhae</name>
    <dbReference type="NCBI Taxonomy" id="1174501"/>
    <lineage>
        <taxon>Bacteria</taxon>
        <taxon>Bacillati</taxon>
        <taxon>Bacillota</taxon>
        <taxon>Bacilli</taxon>
        <taxon>Bacillales</taxon>
        <taxon>Paenibacillaceae</taxon>
        <taxon>Paenibacillus</taxon>
    </lineage>
</organism>
<dbReference type="GO" id="GO:0005524">
    <property type="term" value="F:ATP binding"/>
    <property type="evidence" value="ECO:0007669"/>
    <property type="project" value="UniProtKB-KW"/>
</dbReference>
<keyword evidence="8" id="KW-0547">Nucleotide-binding</keyword>
<dbReference type="STRING" id="1174501.SAMN05216192_105218"/>
<dbReference type="PROSITE" id="PS50109">
    <property type="entry name" value="HIS_KIN"/>
    <property type="match status" value="1"/>
</dbReference>